<dbReference type="PROSITE" id="PS00917">
    <property type="entry name" value="ASN_GLN_ASE_2"/>
    <property type="match status" value="1"/>
</dbReference>
<dbReference type="SUPFAM" id="SSF53774">
    <property type="entry name" value="Glutaminase/Asparaginase"/>
    <property type="match status" value="1"/>
</dbReference>
<dbReference type="InterPro" id="IPR027474">
    <property type="entry name" value="L-asparaginase_N"/>
</dbReference>
<dbReference type="EMBL" id="PXWF02000088">
    <property type="protein sequence ID" value="PWF49422.1"/>
    <property type="molecule type" value="Genomic_DNA"/>
</dbReference>
<evidence type="ECO:0000256" key="1">
    <source>
        <dbReference type="PIRSR" id="PIRSR001220-1"/>
    </source>
</evidence>
<evidence type="ECO:0000256" key="2">
    <source>
        <dbReference type="PIRSR" id="PIRSR001220-2"/>
    </source>
</evidence>
<feature type="domain" description="L-asparaginase N-terminal" evidence="4">
    <location>
        <begin position="3"/>
        <end position="155"/>
    </location>
</feature>
<sequence length="161" mass="17188">MSLRIIATGGTFDKHYDELTGKLGFSDSHMPAVLARTRMTIKVELELLPLLDSLDMHDADRARVLASCRAAPEKAIVIVHGTDTMKETAAVLGEVALGKTIVLTGAMIPYEIANSDALFNLGFASGVAQTLPAGVYVAMNGQVFAWDNVTKNRAAGVFQPL</sequence>
<evidence type="ECO:0000313" key="5">
    <source>
        <dbReference type="EMBL" id="PWF49422.1"/>
    </source>
</evidence>
<dbReference type="AlphaFoldDB" id="A0A2U2HPM6"/>
<dbReference type="PROSITE" id="PS51732">
    <property type="entry name" value="ASN_GLN_ASE_3"/>
    <property type="match status" value="1"/>
</dbReference>
<evidence type="ECO:0000313" key="6">
    <source>
        <dbReference type="Proteomes" id="UP000241421"/>
    </source>
</evidence>
<name>A0A2U2HPM6_9BURK</name>
<dbReference type="GO" id="GO:0004067">
    <property type="term" value="F:asparaginase activity"/>
    <property type="evidence" value="ECO:0007669"/>
    <property type="project" value="UniProtKB-UniRule"/>
</dbReference>
<dbReference type="OrthoDB" id="9788068at2"/>
<keyword evidence="6" id="KW-1185">Reference proteome</keyword>
<dbReference type="PIRSF" id="PIRSF001220">
    <property type="entry name" value="L-ASNase_gatD"/>
    <property type="match status" value="1"/>
</dbReference>
<protein>
    <submittedName>
        <fullName evidence="5">Asparaginase</fullName>
    </submittedName>
</protein>
<dbReference type="PIRSF" id="PIRSF500176">
    <property type="entry name" value="L_ASNase"/>
    <property type="match status" value="1"/>
</dbReference>
<feature type="active site" description="O-isoaspartyl threonine intermediate" evidence="1">
    <location>
        <position position="11"/>
    </location>
</feature>
<dbReference type="RefSeq" id="WP_106756679.1">
    <property type="nucleotide sequence ID" value="NZ_PXWF02000088.1"/>
</dbReference>
<dbReference type="PANTHER" id="PTHR11707">
    <property type="entry name" value="L-ASPARAGINASE"/>
    <property type="match status" value="1"/>
</dbReference>
<dbReference type="InterPro" id="IPR036152">
    <property type="entry name" value="Asp/glu_Ase-like_sf"/>
</dbReference>
<dbReference type="PRINTS" id="PR00139">
    <property type="entry name" value="ASNGLNASE"/>
</dbReference>
<accession>A0A2U2HPM6</accession>
<dbReference type="Pfam" id="PF00710">
    <property type="entry name" value="Asparaginase"/>
    <property type="match status" value="1"/>
</dbReference>
<dbReference type="PANTHER" id="PTHR11707:SF28">
    <property type="entry name" value="60 KDA LYSOPHOSPHOLIPASE"/>
    <property type="match status" value="1"/>
</dbReference>
<comment type="caution">
    <text evidence="5">The sequence shown here is derived from an EMBL/GenBank/DDBJ whole genome shotgun (WGS) entry which is preliminary data.</text>
</comment>
<dbReference type="Proteomes" id="UP000241421">
    <property type="component" value="Unassembled WGS sequence"/>
</dbReference>
<dbReference type="Gene3D" id="3.40.50.1170">
    <property type="entry name" value="L-asparaginase, N-terminal domain"/>
    <property type="match status" value="1"/>
</dbReference>
<reference evidence="5 6" key="1">
    <citation type="submission" date="2018-04" db="EMBL/GenBank/DDBJ databases">
        <title>Massilia violaceinigra sp. nov., a novel purple-pigmented bacterium isolated from Tianshan glacier, Xinjiang, China.</title>
        <authorList>
            <person name="Wang H."/>
        </authorList>
    </citation>
    <scope>NUCLEOTIDE SEQUENCE [LARGE SCALE GENOMIC DNA]</scope>
    <source>
        <strain evidence="5 6">B448-2</strain>
    </source>
</reference>
<feature type="active site" evidence="3">
    <location>
        <position position="82"/>
    </location>
</feature>
<dbReference type="InterPro" id="IPR006034">
    <property type="entry name" value="Asparaginase/glutaminase-like"/>
</dbReference>
<evidence type="ECO:0000259" key="4">
    <source>
        <dbReference type="Pfam" id="PF00710"/>
    </source>
</evidence>
<dbReference type="InterPro" id="IPR027475">
    <property type="entry name" value="Asparaginase/glutaminase_AS2"/>
</dbReference>
<gene>
    <name evidence="5" type="ORF">C7C56_006640</name>
</gene>
<evidence type="ECO:0000256" key="3">
    <source>
        <dbReference type="PROSITE-ProRule" id="PRU10100"/>
    </source>
</evidence>
<feature type="binding site" evidence="2">
    <location>
        <begin position="82"/>
        <end position="83"/>
    </location>
    <ligand>
        <name>substrate</name>
    </ligand>
</feature>
<proteinExistence type="predicted"/>
<dbReference type="InterPro" id="IPR037152">
    <property type="entry name" value="L-asparaginase_N_sf"/>
</dbReference>
<feature type="binding site" evidence="2">
    <location>
        <position position="53"/>
    </location>
    <ligand>
        <name>substrate</name>
    </ligand>
</feature>
<organism evidence="5 6">
    <name type="scientific">Massilia glaciei</name>
    <dbReference type="NCBI Taxonomy" id="1524097"/>
    <lineage>
        <taxon>Bacteria</taxon>
        <taxon>Pseudomonadati</taxon>
        <taxon>Pseudomonadota</taxon>
        <taxon>Betaproteobacteria</taxon>
        <taxon>Burkholderiales</taxon>
        <taxon>Oxalobacteraceae</taxon>
        <taxon>Telluria group</taxon>
        <taxon>Massilia</taxon>
    </lineage>
</organism>